<keyword evidence="1" id="KW-0732">Signal</keyword>
<dbReference type="PANTHER" id="PTHR22801:SF63">
    <property type="entry name" value="C-TYPE LECTIN DOMAIN-CONTAINING PROTEIN"/>
    <property type="match status" value="1"/>
</dbReference>
<dbReference type="EMBL" id="JBEDNZ010000015">
    <property type="protein sequence ID" value="KAL0829336.1"/>
    <property type="molecule type" value="Genomic_DNA"/>
</dbReference>
<dbReference type="InterPro" id="IPR050801">
    <property type="entry name" value="Ca-Dep_Lectins_ImmuneDev"/>
</dbReference>
<sequence>MFRLLILILAVGFSSVASRHVNFYRNDYTYVDEFDAFYKLHWDTSGTSVPLQSWSSGFLACDDEGAELFYPKTRDEWTVVKKLVKAIPTALNATDIFVGIHDKFGVGEFVTINGYPVSSPVLHFDSPGIDRCVTMDIESGVLEANDCLTKPGSTRPFVCKKVEDVSCPTIDKGYQYFKETRKCYKVNKKAMNWSKAMETCLMEGGILLVMESPSEADILYRKVVAYGTKYYVGFKKLFNEEYYTVKGRNLRDTGYERWYQQNTRNECGIIWQASNNDGIYMDSEVCSNNYPFICEMTVRNE</sequence>
<comment type="caution">
    <text evidence="3">The sequence shown here is derived from an EMBL/GenBank/DDBJ whole genome shotgun (WGS) entry which is preliminary data.</text>
</comment>
<name>A0ABD0SUA8_LOXSC</name>
<proteinExistence type="predicted"/>
<evidence type="ECO:0000256" key="1">
    <source>
        <dbReference type="SAM" id="SignalP"/>
    </source>
</evidence>
<dbReference type="SMART" id="SM00034">
    <property type="entry name" value="CLECT"/>
    <property type="match status" value="2"/>
</dbReference>
<feature type="chain" id="PRO_5044865817" description="C-type lectin domain-containing protein" evidence="1">
    <location>
        <begin position="19"/>
        <end position="301"/>
    </location>
</feature>
<dbReference type="InterPro" id="IPR016187">
    <property type="entry name" value="CTDL_fold"/>
</dbReference>
<dbReference type="InterPro" id="IPR001304">
    <property type="entry name" value="C-type_lectin-like"/>
</dbReference>
<dbReference type="InterPro" id="IPR016186">
    <property type="entry name" value="C-type_lectin-like/link_sf"/>
</dbReference>
<gene>
    <name evidence="3" type="ORF">ABMA28_004128</name>
</gene>
<feature type="signal peptide" evidence="1">
    <location>
        <begin position="1"/>
        <end position="18"/>
    </location>
</feature>
<evidence type="ECO:0000259" key="2">
    <source>
        <dbReference type="PROSITE" id="PS50041"/>
    </source>
</evidence>
<accession>A0ABD0SUA8</accession>
<organism evidence="3 4">
    <name type="scientific">Loxostege sticticalis</name>
    <name type="common">Beet webworm moth</name>
    <dbReference type="NCBI Taxonomy" id="481309"/>
    <lineage>
        <taxon>Eukaryota</taxon>
        <taxon>Metazoa</taxon>
        <taxon>Ecdysozoa</taxon>
        <taxon>Arthropoda</taxon>
        <taxon>Hexapoda</taxon>
        <taxon>Insecta</taxon>
        <taxon>Pterygota</taxon>
        <taxon>Neoptera</taxon>
        <taxon>Endopterygota</taxon>
        <taxon>Lepidoptera</taxon>
        <taxon>Glossata</taxon>
        <taxon>Ditrysia</taxon>
        <taxon>Pyraloidea</taxon>
        <taxon>Crambidae</taxon>
        <taxon>Pyraustinae</taxon>
        <taxon>Loxostege</taxon>
    </lineage>
</organism>
<dbReference type="PANTHER" id="PTHR22801">
    <property type="entry name" value="LITHOSTATHINE"/>
    <property type="match status" value="1"/>
</dbReference>
<dbReference type="Proteomes" id="UP001549921">
    <property type="component" value="Unassembled WGS sequence"/>
</dbReference>
<evidence type="ECO:0000313" key="4">
    <source>
        <dbReference type="Proteomes" id="UP001549921"/>
    </source>
</evidence>
<protein>
    <recommendedName>
        <fullName evidence="2">C-type lectin domain-containing protein</fullName>
    </recommendedName>
</protein>
<evidence type="ECO:0000313" key="3">
    <source>
        <dbReference type="EMBL" id="KAL0829336.1"/>
    </source>
</evidence>
<dbReference type="Gene3D" id="3.10.100.10">
    <property type="entry name" value="Mannose-Binding Protein A, subunit A"/>
    <property type="match status" value="2"/>
</dbReference>
<reference evidence="3 4" key="1">
    <citation type="submission" date="2024-06" db="EMBL/GenBank/DDBJ databases">
        <title>A chromosome-level genome assembly of beet webworm, Loxostege sticticalis.</title>
        <authorList>
            <person name="Zhang Y."/>
        </authorList>
    </citation>
    <scope>NUCLEOTIDE SEQUENCE [LARGE SCALE GENOMIC DNA]</scope>
    <source>
        <strain evidence="3">AQ028</strain>
        <tissue evidence="3">Male pupae</tissue>
    </source>
</reference>
<feature type="domain" description="C-type lectin" evidence="2">
    <location>
        <begin position="179"/>
        <end position="295"/>
    </location>
</feature>
<dbReference type="AlphaFoldDB" id="A0ABD0SUA8"/>
<dbReference type="PROSITE" id="PS50041">
    <property type="entry name" value="C_TYPE_LECTIN_2"/>
    <property type="match status" value="1"/>
</dbReference>
<dbReference type="SUPFAM" id="SSF56436">
    <property type="entry name" value="C-type lectin-like"/>
    <property type="match status" value="2"/>
</dbReference>
<dbReference type="Pfam" id="PF00059">
    <property type="entry name" value="Lectin_C"/>
    <property type="match status" value="2"/>
</dbReference>
<dbReference type="CDD" id="cd00037">
    <property type="entry name" value="CLECT"/>
    <property type="match status" value="1"/>
</dbReference>